<dbReference type="InterPro" id="IPR025391">
    <property type="entry name" value="DUF4123"/>
</dbReference>
<reference evidence="2 3" key="1">
    <citation type="submission" date="2019-02" db="EMBL/GenBank/DDBJ databases">
        <title>Marinobacter halodurans sp. nov., a marine bacterium isolated from sea tidal flat.</title>
        <authorList>
            <person name="Yoo Y."/>
            <person name="Lee D.W."/>
            <person name="Kim B.S."/>
            <person name="Kim J.-J."/>
        </authorList>
    </citation>
    <scope>NUCLEOTIDE SEQUENCE [LARGE SCALE GENOMIC DNA]</scope>
    <source>
        <strain evidence="2 3">YJ-S3-2</strain>
    </source>
</reference>
<gene>
    <name evidence="2" type="ORF">EZI54_22785</name>
</gene>
<proteinExistence type="predicted"/>
<organism evidence="2 3">
    <name type="scientific">Marinobacter halodurans</name>
    <dbReference type="NCBI Taxonomy" id="2528979"/>
    <lineage>
        <taxon>Bacteria</taxon>
        <taxon>Pseudomonadati</taxon>
        <taxon>Pseudomonadota</taxon>
        <taxon>Gammaproteobacteria</taxon>
        <taxon>Pseudomonadales</taxon>
        <taxon>Marinobacteraceae</taxon>
        <taxon>Marinobacter</taxon>
    </lineage>
</organism>
<evidence type="ECO:0000313" key="3">
    <source>
        <dbReference type="Proteomes" id="UP000313645"/>
    </source>
</evidence>
<dbReference type="Pfam" id="PF13503">
    <property type="entry name" value="DUF4123"/>
    <property type="match status" value="1"/>
</dbReference>
<evidence type="ECO:0000259" key="1">
    <source>
        <dbReference type="Pfam" id="PF13503"/>
    </source>
</evidence>
<feature type="domain" description="DUF4123" evidence="1">
    <location>
        <begin position="26"/>
        <end position="136"/>
    </location>
</feature>
<dbReference type="EMBL" id="SJDL01000069">
    <property type="protein sequence ID" value="TBW47436.1"/>
    <property type="molecule type" value="Genomic_DNA"/>
</dbReference>
<protein>
    <submittedName>
        <fullName evidence="2">DUF4123 domain-containing protein</fullName>
    </submittedName>
</protein>
<keyword evidence="3" id="KW-1185">Reference proteome</keyword>
<dbReference type="Proteomes" id="UP000313645">
    <property type="component" value="Unassembled WGS sequence"/>
</dbReference>
<accession>A0ABY1ZDK7</accession>
<evidence type="ECO:0000313" key="2">
    <source>
        <dbReference type="EMBL" id="TBW47436.1"/>
    </source>
</evidence>
<comment type="caution">
    <text evidence="2">The sequence shown here is derived from an EMBL/GenBank/DDBJ whole genome shotgun (WGS) entry which is preliminary data.</text>
</comment>
<sequence>MKDEPWPLSESPFAQVTWPANGCVALVLDGASIPNIDQSIYEWSGGIVEAECLYASTRWEPVSEFAPWLVWLDREDNPAVKPFLEEGAGKEWGYFLLSGHPPAVLREYLHQLLAIERVPDSPELLRIAHPELARSIIGEQQISPAPQLPSDVVQNVISPDCVDETWVIQAPPHRPNQIPDQAASPDAQRLDATFSAFNRRKDNLSLWDQLDPPMREWLGGQHRSVAFPALARLAGEAEQQGHRNPRDKLRFLAARYHNDDQARIDTPNAHTFMDEQ</sequence>
<name>A0ABY1ZDK7_9GAMM</name>
<dbReference type="RefSeq" id="WP_131484167.1">
    <property type="nucleotide sequence ID" value="NZ_SJDL01000069.1"/>
</dbReference>